<accession>A0A146K205</accession>
<feature type="region of interest" description="Disordered" evidence="1">
    <location>
        <begin position="1"/>
        <end position="39"/>
    </location>
</feature>
<organism evidence="2">
    <name type="scientific">Trepomonas sp. PC1</name>
    <dbReference type="NCBI Taxonomy" id="1076344"/>
    <lineage>
        <taxon>Eukaryota</taxon>
        <taxon>Metamonada</taxon>
        <taxon>Diplomonadida</taxon>
        <taxon>Hexamitidae</taxon>
        <taxon>Hexamitinae</taxon>
        <taxon>Trepomonas</taxon>
    </lineage>
</organism>
<evidence type="ECO:0000256" key="1">
    <source>
        <dbReference type="SAM" id="MobiDB-lite"/>
    </source>
</evidence>
<reference evidence="2" key="1">
    <citation type="submission" date="2015-07" db="EMBL/GenBank/DDBJ databases">
        <title>Adaptation to a free-living lifestyle via gene acquisitions in the diplomonad Trepomonas sp. PC1.</title>
        <authorList>
            <person name="Xu F."/>
            <person name="Jerlstrom-Hultqvist J."/>
            <person name="Kolisko M."/>
            <person name="Simpson A.G.B."/>
            <person name="Roger A.J."/>
            <person name="Svard S.G."/>
            <person name="Andersson J.O."/>
        </authorList>
    </citation>
    <scope>NUCLEOTIDE SEQUENCE</scope>
    <source>
        <strain evidence="2">PC1</strain>
    </source>
</reference>
<dbReference type="AlphaFoldDB" id="A0A146K205"/>
<evidence type="ECO:0000313" key="2">
    <source>
        <dbReference type="EMBL" id="JAP89884.1"/>
    </source>
</evidence>
<name>A0A146K205_9EUKA</name>
<feature type="compositionally biased region" description="Polar residues" evidence="1">
    <location>
        <begin position="1"/>
        <end position="28"/>
    </location>
</feature>
<protein>
    <submittedName>
        <fullName evidence="2">Uncharacterized protein</fullName>
    </submittedName>
</protein>
<gene>
    <name evidence="2" type="ORF">TPC1_30621</name>
</gene>
<dbReference type="EMBL" id="GDID01006722">
    <property type="protein sequence ID" value="JAP89884.1"/>
    <property type="molecule type" value="Transcribed_RNA"/>
</dbReference>
<feature type="non-terminal residue" evidence="2">
    <location>
        <position position="518"/>
    </location>
</feature>
<proteinExistence type="predicted"/>
<sequence length="518" mass="59816">MTDSQNFQDENQPSQRAVNSQVQQTNGIVDTGQPGRDPVQTNTMGLESQTISAQFPDNITRFQQSKCNTNASETISELIHVHQDSTFNPEMSQNGSQTQLETIKTTTFTRKRLQNLYFDQALENKDEFIHTIKILNMTNPQIFISISPMMHSEVNNDGKRWMMAVGWLINKKEKENALKKENLHQLITSDNTGILIHSNDTKDTYFYHLKGSITLTPTVGINLNGQDMPVFEFQYAQLATHLLRIALISSYKRYIDIFDNMNSDQSQMLIVKQHSHFLAEQYKNQFQPVASLNPIMALTDEFEAVYSCSCEHHEFTNQPFQTICDHLKKQKPSVPHQFTALRQYDDECITFFVCQTCGKRFDSQFLSDHLCQNENYVRFPEDGQQNVVQRDFERFELKIQCIIDNVNITMLSLERAIINGRNITNPNIPATQTNNVSQQVQININPQPQLNKFEPNIPRLSTEQLELLTTLQFKSLNTSFIPETPQQQTKTYFINTIRDIINSRSCANYFFLSQRFGN</sequence>